<accession>A0A5E4BQJ8</accession>
<keyword evidence="3" id="KW-1185">Reference proteome</keyword>
<feature type="compositionally biased region" description="Acidic residues" evidence="1">
    <location>
        <begin position="64"/>
        <end position="73"/>
    </location>
</feature>
<organism evidence="2 3">
    <name type="scientific">Marmota monax</name>
    <name type="common">Woodchuck</name>
    <dbReference type="NCBI Taxonomy" id="9995"/>
    <lineage>
        <taxon>Eukaryota</taxon>
        <taxon>Metazoa</taxon>
        <taxon>Chordata</taxon>
        <taxon>Craniata</taxon>
        <taxon>Vertebrata</taxon>
        <taxon>Euteleostomi</taxon>
        <taxon>Mammalia</taxon>
        <taxon>Eutheria</taxon>
        <taxon>Euarchontoglires</taxon>
        <taxon>Glires</taxon>
        <taxon>Rodentia</taxon>
        <taxon>Sciuromorpha</taxon>
        <taxon>Sciuridae</taxon>
        <taxon>Xerinae</taxon>
        <taxon>Marmotini</taxon>
        <taxon>Marmota</taxon>
    </lineage>
</organism>
<feature type="region of interest" description="Disordered" evidence="1">
    <location>
        <begin position="1"/>
        <end position="20"/>
    </location>
</feature>
<name>A0A5E4BQJ8_MARMO</name>
<feature type="region of interest" description="Disordered" evidence="1">
    <location>
        <begin position="49"/>
        <end position="73"/>
    </location>
</feature>
<evidence type="ECO:0000313" key="2">
    <source>
        <dbReference type="EMBL" id="VTJ71536.1"/>
    </source>
</evidence>
<gene>
    <name evidence="2" type="ORF">MONAX_5E003359</name>
</gene>
<proteinExistence type="predicted"/>
<evidence type="ECO:0000256" key="1">
    <source>
        <dbReference type="SAM" id="MobiDB-lite"/>
    </source>
</evidence>
<evidence type="ECO:0000313" key="3">
    <source>
        <dbReference type="Proteomes" id="UP000335636"/>
    </source>
</evidence>
<reference evidence="2" key="1">
    <citation type="submission" date="2019-04" db="EMBL/GenBank/DDBJ databases">
        <authorList>
            <person name="Alioto T."/>
            <person name="Alioto T."/>
        </authorList>
    </citation>
    <scope>NUCLEOTIDE SEQUENCE [LARGE SCALE GENOMIC DNA]</scope>
</reference>
<comment type="caution">
    <text evidence="2">The sequence shown here is derived from an EMBL/GenBank/DDBJ whole genome shotgun (WGS) entry which is preliminary data.</text>
</comment>
<feature type="compositionally biased region" description="Basic and acidic residues" evidence="1">
    <location>
        <begin position="1"/>
        <end position="10"/>
    </location>
</feature>
<feature type="non-terminal residue" evidence="2">
    <location>
        <position position="73"/>
    </location>
</feature>
<dbReference type="Proteomes" id="UP000335636">
    <property type="component" value="Unassembled WGS sequence"/>
</dbReference>
<protein>
    <submittedName>
        <fullName evidence="2">Uncharacterized protein</fullName>
    </submittedName>
</protein>
<sequence>MAKRRVELLREQPSSSVGSRLSGAFQGELLHQAVGPALRTLWEKDRRAPITASSRQSWENGGGEGEEPALPEL</sequence>
<dbReference type="EMBL" id="CABDUW010000569">
    <property type="protein sequence ID" value="VTJ71536.1"/>
    <property type="molecule type" value="Genomic_DNA"/>
</dbReference>
<dbReference type="AlphaFoldDB" id="A0A5E4BQJ8"/>